<feature type="coiled-coil region" evidence="1">
    <location>
        <begin position="297"/>
        <end position="338"/>
    </location>
</feature>
<reference evidence="4" key="2">
    <citation type="journal article" date="2016" name="G3 (Bethesda)">
        <title>Genome Evolution in Three Species of Cactophilic Drosophila.</title>
        <authorList>
            <person name="Sanchez-Flores A."/>
            <person name="Penazola F."/>
            <person name="Carpinteyro-Ponce J."/>
            <person name="Nazario-Yepiz N."/>
            <person name="Abreu-Goodger C."/>
            <person name="Machado C.A."/>
            <person name="Markow T.A."/>
        </authorList>
    </citation>
    <scope>NUCLEOTIDE SEQUENCE [LARGE SCALE GENOMIC DNA]</scope>
</reference>
<keyword evidence="1" id="KW-0175">Coiled coil</keyword>
<feature type="domain" description="DUF4729" evidence="3">
    <location>
        <begin position="558"/>
        <end position="741"/>
    </location>
</feature>
<dbReference type="InterPro" id="IPR031732">
    <property type="entry name" value="DUF4729"/>
</dbReference>
<evidence type="ECO:0000256" key="1">
    <source>
        <dbReference type="SAM" id="Coils"/>
    </source>
</evidence>
<evidence type="ECO:0000256" key="2">
    <source>
        <dbReference type="SAM" id="MobiDB-lite"/>
    </source>
</evidence>
<dbReference type="GeneID" id="108614109"/>
<reference evidence="5" key="3">
    <citation type="submission" date="2025-08" db="UniProtKB">
        <authorList>
            <consortium name="RefSeq"/>
        </authorList>
    </citation>
    <scope>IDENTIFICATION</scope>
    <source>
        <tissue evidence="5">Whole organism</tissue>
    </source>
</reference>
<feature type="compositionally biased region" description="Basic residues" evidence="2">
    <location>
        <begin position="137"/>
        <end position="149"/>
    </location>
</feature>
<organism evidence="4 5">
    <name type="scientific">Drosophila arizonae</name>
    <name type="common">Fruit fly</name>
    <dbReference type="NCBI Taxonomy" id="7263"/>
    <lineage>
        <taxon>Eukaryota</taxon>
        <taxon>Metazoa</taxon>
        <taxon>Ecdysozoa</taxon>
        <taxon>Arthropoda</taxon>
        <taxon>Hexapoda</taxon>
        <taxon>Insecta</taxon>
        <taxon>Pterygota</taxon>
        <taxon>Neoptera</taxon>
        <taxon>Endopterygota</taxon>
        <taxon>Diptera</taxon>
        <taxon>Brachycera</taxon>
        <taxon>Muscomorpha</taxon>
        <taxon>Ephydroidea</taxon>
        <taxon>Drosophilidae</taxon>
        <taxon>Drosophila</taxon>
    </lineage>
</organism>
<proteinExistence type="predicted"/>
<reference evidence="4" key="1">
    <citation type="journal article" date="1997" name="Nucleic Acids Res.">
        <title>tRNAscan-SE: a program for improved detection of transfer RNA genes in genomic sequence.</title>
        <authorList>
            <person name="Lowe T.M."/>
            <person name="Eddy S.R."/>
        </authorList>
    </citation>
    <scope>NUCLEOTIDE SEQUENCE [LARGE SCALE GENOMIC DNA]</scope>
</reference>
<dbReference type="Pfam" id="PF15866">
    <property type="entry name" value="DUF4729"/>
    <property type="match status" value="1"/>
</dbReference>
<sequence>MYACTMCGLSKSELGSNPEFEFRSRRRTKEDSYIEGTSDWCPKCEALRFFYKIIDSEARIKILRDSSHNIVNYKREARAKTRDNREMDVLRNWKTQHDLRREARKVLREGTKLPSKVLLSSMRGRGFRSHSEEHDRHNHRYPHASHYRSKSAINEPHRRKDRAEYRSHTARQCEQESSEEGGQCKKTIEEILGTPGAGNSRTSIKFKSKRDIIKVQELELLNPFQEELLWRTNKHREDLAKREQKTDKDQSPTTMLDYERKPIFNAAVRPVKHLTVEDATSDMVEREELDDQLINKLKEKKHLVGEWEQIRQRVEEEYIRVKAELAELRAKRDKEIERKKNIATAQAALDRQRGGAYFGKYIEPGTELSMSSDKKEKTIGDALDEKLNHLLESLQESANAGQQSDKQEKEKPLKVEPTAPPAESQVDFALSEKLLRTEQFEKVQSEINEDCNLKELQDVFLPKPEDHHEFKPKRLLSKLHMLVSTVQRARFRGFPEDPQKLLHSLNTVELMKYRDPPPPQFSTLPCSPNELVNLLSIKREVLQPNMTRPLKVCRSPIFCPDSECRRMFFISDFNDHLTHEHPALPMERIAPCMAKTFFLDTRVTMLNQAKCNMVYFVKDKFFDSNSNKHPDLLPVLIMTARMQITEFFSLRDSETLSHNAACCIPDQEIFMLWLTTVRPDDIKIVGTVSLWPTRSRPIIEYLMVHTNEAYNIRAAQSLKDIYGSNRAITVPGSIISRMTNNGENLLAVQVLIH</sequence>
<evidence type="ECO:0000313" key="4">
    <source>
        <dbReference type="Proteomes" id="UP000694904"/>
    </source>
</evidence>
<evidence type="ECO:0000259" key="3">
    <source>
        <dbReference type="Pfam" id="PF15866"/>
    </source>
</evidence>
<gene>
    <name evidence="5" type="primary">LOC108614109</name>
</gene>
<dbReference type="Proteomes" id="UP000694904">
    <property type="component" value="Chromosome 4"/>
</dbReference>
<accession>A0ABM1P8J8</accession>
<feature type="region of interest" description="Disordered" evidence="2">
    <location>
        <begin position="128"/>
        <end position="157"/>
    </location>
</feature>
<evidence type="ECO:0000313" key="5">
    <source>
        <dbReference type="RefSeq" id="XP_017863534.1"/>
    </source>
</evidence>
<keyword evidence="4" id="KW-1185">Reference proteome</keyword>
<protein>
    <submittedName>
        <fullName evidence="5">Uncharacterized protein LOC108614109</fullName>
    </submittedName>
</protein>
<feature type="compositionally biased region" description="Basic and acidic residues" evidence="2">
    <location>
        <begin position="405"/>
        <end position="414"/>
    </location>
</feature>
<dbReference type="RefSeq" id="XP_017863534.1">
    <property type="nucleotide sequence ID" value="XM_018008045.1"/>
</dbReference>
<name>A0ABM1P8J8_DROAR</name>
<feature type="region of interest" description="Disordered" evidence="2">
    <location>
        <begin position="397"/>
        <end position="422"/>
    </location>
</feature>